<organism evidence="1 2">
    <name type="scientific">Amphibacillus indicireducens</name>
    <dbReference type="NCBI Taxonomy" id="1076330"/>
    <lineage>
        <taxon>Bacteria</taxon>
        <taxon>Bacillati</taxon>
        <taxon>Bacillota</taxon>
        <taxon>Bacilli</taxon>
        <taxon>Bacillales</taxon>
        <taxon>Bacillaceae</taxon>
        <taxon>Amphibacillus</taxon>
    </lineage>
</organism>
<protein>
    <submittedName>
        <fullName evidence="1">Uncharacterized protein</fullName>
    </submittedName>
</protein>
<keyword evidence="2" id="KW-1185">Reference proteome</keyword>
<evidence type="ECO:0000313" key="2">
    <source>
        <dbReference type="Proteomes" id="UP001501734"/>
    </source>
</evidence>
<dbReference type="EMBL" id="BAABDL010000071">
    <property type="protein sequence ID" value="GAA4068642.1"/>
    <property type="molecule type" value="Genomic_DNA"/>
</dbReference>
<sequence length="75" mass="8601">MRFCLKSTGPRESILIAIIRIRKMGDNKMMPNSDNKMSISLLMVIVAHDCFPPVYCYLSVKLTFLDLTFILTEIC</sequence>
<name>A0ABP7VJL1_9BACI</name>
<comment type="caution">
    <text evidence="1">The sequence shown here is derived from an EMBL/GenBank/DDBJ whole genome shotgun (WGS) entry which is preliminary data.</text>
</comment>
<gene>
    <name evidence="1" type="ORF">GCM10022410_13210</name>
</gene>
<accession>A0ABP7VJL1</accession>
<evidence type="ECO:0000313" key="1">
    <source>
        <dbReference type="EMBL" id="GAA4068642.1"/>
    </source>
</evidence>
<dbReference type="Proteomes" id="UP001501734">
    <property type="component" value="Unassembled WGS sequence"/>
</dbReference>
<reference evidence="2" key="1">
    <citation type="journal article" date="2019" name="Int. J. Syst. Evol. Microbiol.">
        <title>The Global Catalogue of Microorganisms (GCM) 10K type strain sequencing project: providing services to taxonomists for standard genome sequencing and annotation.</title>
        <authorList>
            <consortium name="The Broad Institute Genomics Platform"/>
            <consortium name="The Broad Institute Genome Sequencing Center for Infectious Disease"/>
            <person name="Wu L."/>
            <person name="Ma J."/>
        </authorList>
    </citation>
    <scope>NUCLEOTIDE SEQUENCE [LARGE SCALE GENOMIC DNA]</scope>
    <source>
        <strain evidence="2">JCM 17250</strain>
    </source>
</reference>
<proteinExistence type="predicted"/>